<evidence type="ECO:0000256" key="2">
    <source>
        <dbReference type="SAM" id="Phobius"/>
    </source>
</evidence>
<keyword evidence="2" id="KW-0812">Transmembrane</keyword>
<protein>
    <recommendedName>
        <fullName evidence="5">DUF4878 domain-containing protein</fullName>
    </recommendedName>
</protein>
<evidence type="ECO:0000313" key="3">
    <source>
        <dbReference type="EMBL" id="PIB73237.1"/>
    </source>
</evidence>
<evidence type="ECO:0000313" key="4">
    <source>
        <dbReference type="Proteomes" id="UP000230551"/>
    </source>
</evidence>
<dbReference type="AlphaFoldDB" id="A0A2G5P4N2"/>
<dbReference type="RefSeq" id="WP_090585227.1">
    <property type="nucleotide sequence ID" value="NZ_CP104302.1"/>
</dbReference>
<dbReference type="Proteomes" id="UP000230551">
    <property type="component" value="Unassembled WGS sequence"/>
</dbReference>
<feature type="compositionally biased region" description="Polar residues" evidence="1">
    <location>
        <begin position="53"/>
        <end position="63"/>
    </location>
</feature>
<evidence type="ECO:0008006" key="5">
    <source>
        <dbReference type="Google" id="ProtNLM"/>
    </source>
</evidence>
<evidence type="ECO:0000256" key="1">
    <source>
        <dbReference type="SAM" id="MobiDB-lite"/>
    </source>
</evidence>
<name>A0A2G5P4N2_9MYCO</name>
<organism evidence="3 4">
    <name type="scientific">Mycolicibacterium brumae</name>
    <dbReference type="NCBI Taxonomy" id="85968"/>
    <lineage>
        <taxon>Bacteria</taxon>
        <taxon>Bacillati</taxon>
        <taxon>Actinomycetota</taxon>
        <taxon>Actinomycetes</taxon>
        <taxon>Mycobacteriales</taxon>
        <taxon>Mycobacteriaceae</taxon>
        <taxon>Mycolicibacterium</taxon>
    </lineage>
</organism>
<keyword evidence="2" id="KW-1133">Transmembrane helix</keyword>
<gene>
    <name evidence="3" type="ORF">CQY22_017540</name>
</gene>
<reference evidence="3 4" key="1">
    <citation type="journal article" date="2017" name="Infect. Genet. Evol.">
        <title>The new phylogeny of the genus Mycobacterium: The old and the news.</title>
        <authorList>
            <person name="Tortoli E."/>
            <person name="Fedrizzi T."/>
            <person name="Meehan C.J."/>
            <person name="Trovato A."/>
            <person name="Grottola A."/>
            <person name="Giacobazzi E."/>
            <person name="Serpini G.F."/>
            <person name="Tagliazucchi S."/>
            <person name="Fabio A."/>
            <person name="Bettua C."/>
            <person name="Bertorelli R."/>
            <person name="Frascaro F."/>
            <person name="De Sanctis V."/>
            <person name="Pecorari M."/>
            <person name="Jousson O."/>
            <person name="Segata N."/>
            <person name="Cirillo D.M."/>
        </authorList>
    </citation>
    <scope>NUCLEOTIDE SEQUENCE [LARGE SCALE GENOMIC DNA]</scope>
    <source>
        <strain evidence="3 4">CIP1034565</strain>
    </source>
</reference>
<proteinExistence type="predicted"/>
<comment type="caution">
    <text evidence="3">The sequence shown here is derived from an EMBL/GenBank/DDBJ whole genome shotgun (WGS) entry which is preliminary data.</text>
</comment>
<keyword evidence="2" id="KW-0472">Membrane</keyword>
<sequence>MSQPPDQPDDSDATVVHPDADATVVHPDAGGSGPDVEPTAHIPNPTAPAQVYILSTQTPSSDLHTARTQERGAFTPPSTPPASPLAPIYGKSPRQQADPAPTPWYQQPVARPQNPSVDPPPPAYGTPPAYGPAVSMPGAGVPGGYPVMPGAPADYPGGVPTQAGYPGGPVPQGWGYPVGLTEPPAKKSRKKWVVSGLIVLVIALAGGGAAAYFLYFSGARDRGAITTAATDFTRAAAAGDPAGVRGQLCEAEASALPELDLPAGAEVVVDSELQVAVNAIEVREDLASATVTNGGNPEVTMYFRRESGDWKVCSSAKDDFSAAK</sequence>
<feature type="region of interest" description="Disordered" evidence="1">
    <location>
        <begin position="1"/>
        <end position="129"/>
    </location>
</feature>
<dbReference type="OrthoDB" id="4638542at2"/>
<keyword evidence="4" id="KW-1185">Reference proteome</keyword>
<accession>A0A2G5P4N2</accession>
<feature type="transmembrane region" description="Helical" evidence="2">
    <location>
        <begin position="192"/>
        <end position="215"/>
    </location>
</feature>
<dbReference type="STRING" id="85968.GCA_900073015_00321"/>
<dbReference type="EMBL" id="PDCN02000036">
    <property type="protein sequence ID" value="PIB73237.1"/>
    <property type="molecule type" value="Genomic_DNA"/>
</dbReference>